<dbReference type="Pfam" id="PF00990">
    <property type="entry name" value="GGDEF"/>
    <property type="match status" value="1"/>
</dbReference>
<gene>
    <name evidence="4" type="ORF">CWE11_05735</name>
</gene>
<name>A0A432WKL1_9GAMM</name>
<dbReference type="CDD" id="cd01949">
    <property type="entry name" value="GGDEF"/>
    <property type="match status" value="1"/>
</dbReference>
<dbReference type="SMART" id="SM00052">
    <property type="entry name" value="EAL"/>
    <property type="match status" value="1"/>
</dbReference>
<dbReference type="SMART" id="SM00267">
    <property type="entry name" value="GGDEF"/>
    <property type="match status" value="1"/>
</dbReference>
<dbReference type="Gene3D" id="3.30.70.270">
    <property type="match status" value="1"/>
</dbReference>
<evidence type="ECO:0000313" key="4">
    <source>
        <dbReference type="EMBL" id="RUO34229.1"/>
    </source>
</evidence>
<dbReference type="InterPro" id="IPR029787">
    <property type="entry name" value="Nucleotide_cyclase"/>
</dbReference>
<dbReference type="InterPro" id="IPR001633">
    <property type="entry name" value="EAL_dom"/>
</dbReference>
<dbReference type="PROSITE" id="PS50883">
    <property type="entry name" value="EAL"/>
    <property type="match status" value="1"/>
</dbReference>
<evidence type="ECO:0000313" key="5">
    <source>
        <dbReference type="Proteomes" id="UP000288405"/>
    </source>
</evidence>
<evidence type="ECO:0008006" key="6">
    <source>
        <dbReference type="Google" id="ProtNLM"/>
    </source>
</evidence>
<dbReference type="Gene3D" id="3.20.20.450">
    <property type="entry name" value="EAL domain"/>
    <property type="match status" value="1"/>
</dbReference>
<dbReference type="NCBIfam" id="TIGR00254">
    <property type="entry name" value="GGDEF"/>
    <property type="match status" value="1"/>
</dbReference>
<dbReference type="InterPro" id="IPR043128">
    <property type="entry name" value="Rev_trsase/Diguanyl_cyclase"/>
</dbReference>
<keyword evidence="1" id="KW-1133">Transmembrane helix</keyword>
<dbReference type="InterPro" id="IPR050706">
    <property type="entry name" value="Cyclic-di-GMP_PDE-like"/>
</dbReference>
<dbReference type="EMBL" id="PIPM01000004">
    <property type="protein sequence ID" value="RUO34229.1"/>
    <property type="molecule type" value="Genomic_DNA"/>
</dbReference>
<feature type="domain" description="EAL" evidence="2">
    <location>
        <begin position="245"/>
        <end position="498"/>
    </location>
</feature>
<dbReference type="InterPro" id="IPR000160">
    <property type="entry name" value="GGDEF_dom"/>
</dbReference>
<evidence type="ECO:0000256" key="1">
    <source>
        <dbReference type="SAM" id="Phobius"/>
    </source>
</evidence>
<keyword evidence="1" id="KW-0812">Transmembrane</keyword>
<dbReference type="SUPFAM" id="SSF55073">
    <property type="entry name" value="Nucleotide cyclase"/>
    <property type="match status" value="1"/>
</dbReference>
<dbReference type="PANTHER" id="PTHR33121">
    <property type="entry name" value="CYCLIC DI-GMP PHOSPHODIESTERASE PDEF"/>
    <property type="match status" value="1"/>
</dbReference>
<protein>
    <recommendedName>
        <fullName evidence="6">GGDEF-domain containing protein</fullName>
    </recommendedName>
</protein>
<dbReference type="SUPFAM" id="SSF141868">
    <property type="entry name" value="EAL domain-like"/>
    <property type="match status" value="1"/>
</dbReference>
<proteinExistence type="predicted"/>
<organism evidence="4 5">
    <name type="scientific">Aliidiomarina sanyensis</name>
    <dbReference type="NCBI Taxonomy" id="1249555"/>
    <lineage>
        <taxon>Bacteria</taxon>
        <taxon>Pseudomonadati</taxon>
        <taxon>Pseudomonadota</taxon>
        <taxon>Gammaproteobacteria</taxon>
        <taxon>Alteromonadales</taxon>
        <taxon>Idiomarinaceae</taxon>
        <taxon>Aliidiomarina</taxon>
    </lineage>
</organism>
<dbReference type="AlphaFoldDB" id="A0A432WKL1"/>
<evidence type="ECO:0000259" key="2">
    <source>
        <dbReference type="PROSITE" id="PS50883"/>
    </source>
</evidence>
<keyword evidence="5" id="KW-1185">Reference proteome</keyword>
<dbReference type="CDD" id="cd01948">
    <property type="entry name" value="EAL"/>
    <property type="match status" value="1"/>
</dbReference>
<sequence length="512" mass="58543">MSPFRTAIWRTAIYLVFGFLWILYSDRFLEQIVDNTETLTQMQTYKGWFFVTMTGLLFFFLMHSALKRERRLFERDNLTCLLNRHVFSQELDVWIRQSEQNDQILVAILNIDEFRQINHTAGSRAGDDLLIATSELIAQAGNGDRSLVARIGADEFAIAIPLVNSFEHYIERLREVQRKVHDLPIDGMPEHHTLISLGIALYPQDALESKALQTSAAIALEEAKEIGGGQLRVYDHVFGEAVHNRLKLSHDLKAAIANDEFHLVYQPQFDCCSLRITGVEALLRWTHPHFGPIRPDVFISLAEQQGMITAITDYVCKQAIEELTHNQLMGEKIPRLSINVSALDFEGEECHENFFKKLEGLSDWSQLQLELTETAITKNFEKSQRALDILRRAKLQVSIDDFGTGYSSLSLLQRLPVHEVKIDRSFISDIPNNEDSCNIVRTIIAMSRTMHLRVVAEGVETNDQLAFLQAEGCDEVQGFYLAKPMPIRELITFCEHYTAEPQRRQQSSETKS</sequence>
<dbReference type="RefSeq" id="WP_126776646.1">
    <property type="nucleotide sequence ID" value="NZ_PIPM01000004.1"/>
</dbReference>
<reference evidence="4 5" key="1">
    <citation type="journal article" date="2011" name="Front. Microbiol.">
        <title>Genomic signatures of strain selection and enhancement in Bacillus atrophaeus var. globigii, a historical biowarfare simulant.</title>
        <authorList>
            <person name="Gibbons H.S."/>
            <person name="Broomall S.M."/>
            <person name="McNew L.A."/>
            <person name="Daligault H."/>
            <person name="Chapman C."/>
            <person name="Bruce D."/>
            <person name="Karavis M."/>
            <person name="Krepps M."/>
            <person name="McGregor P.A."/>
            <person name="Hong C."/>
            <person name="Park K.H."/>
            <person name="Akmal A."/>
            <person name="Feldman A."/>
            <person name="Lin J.S."/>
            <person name="Chang W.E."/>
            <person name="Higgs B.W."/>
            <person name="Demirev P."/>
            <person name="Lindquist J."/>
            <person name="Liem A."/>
            <person name="Fochler E."/>
            <person name="Read T.D."/>
            <person name="Tapia R."/>
            <person name="Johnson S."/>
            <person name="Bishop-Lilly K.A."/>
            <person name="Detter C."/>
            <person name="Han C."/>
            <person name="Sozhamannan S."/>
            <person name="Rosenzweig C.N."/>
            <person name="Skowronski E.W."/>
        </authorList>
    </citation>
    <scope>NUCLEOTIDE SEQUENCE [LARGE SCALE GENOMIC DNA]</scope>
    <source>
        <strain evidence="4 5">GYP-17</strain>
    </source>
</reference>
<feature type="transmembrane region" description="Helical" evidence="1">
    <location>
        <begin position="45"/>
        <end position="66"/>
    </location>
</feature>
<keyword evidence="1" id="KW-0472">Membrane</keyword>
<dbReference type="PANTHER" id="PTHR33121:SF19">
    <property type="entry name" value="CYCLIC DI-GMP PHOSPHODIESTERASE PA2567"/>
    <property type="match status" value="1"/>
</dbReference>
<dbReference type="InterPro" id="IPR035919">
    <property type="entry name" value="EAL_sf"/>
</dbReference>
<dbReference type="GO" id="GO:0071111">
    <property type="term" value="F:cyclic-guanylate-specific phosphodiesterase activity"/>
    <property type="evidence" value="ECO:0007669"/>
    <property type="project" value="InterPro"/>
</dbReference>
<dbReference type="PROSITE" id="PS50887">
    <property type="entry name" value="GGDEF"/>
    <property type="match status" value="1"/>
</dbReference>
<dbReference type="Proteomes" id="UP000288405">
    <property type="component" value="Unassembled WGS sequence"/>
</dbReference>
<dbReference type="Pfam" id="PF00563">
    <property type="entry name" value="EAL"/>
    <property type="match status" value="1"/>
</dbReference>
<accession>A0A432WKL1</accession>
<evidence type="ECO:0000259" key="3">
    <source>
        <dbReference type="PROSITE" id="PS50887"/>
    </source>
</evidence>
<feature type="transmembrane region" description="Helical" evidence="1">
    <location>
        <begin position="7"/>
        <end position="25"/>
    </location>
</feature>
<comment type="caution">
    <text evidence="4">The sequence shown here is derived from an EMBL/GenBank/DDBJ whole genome shotgun (WGS) entry which is preliminary data.</text>
</comment>
<dbReference type="OrthoDB" id="9804951at2"/>
<feature type="domain" description="GGDEF" evidence="3">
    <location>
        <begin position="102"/>
        <end position="236"/>
    </location>
</feature>